<organism evidence="1 2">
    <name type="scientific">Stylosanthes scabra</name>
    <dbReference type="NCBI Taxonomy" id="79078"/>
    <lineage>
        <taxon>Eukaryota</taxon>
        <taxon>Viridiplantae</taxon>
        <taxon>Streptophyta</taxon>
        <taxon>Embryophyta</taxon>
        <taxon>Tracheophyta</taxon>
        <taxon>Spermatophyta</taxon>
        <taxon>Magnoliopsida</taxon>
        <taxon>eudicotyledons</taxon>
        <taxon>Gunneridae</taxon>
        <taxon>Pentapetalae</taxon>
        <taxon>rosids</taxon>
        <taxon>fabids</taxon>
        <taxon>Fabales</taxon>
        <taxon>Fabaceae</taxon>
        <taxon>Papilionoideae</taxon>
        <taxon>50 kb inversion clade</taxon>
        <taxon>dalbergioids sensu lato</taxon>
        <taxon>Dalbergieae</taxon>
        <taxon>Pterocarpus clade</taxon>
        <taxon>Stylosanthes</taxon>
    </lineage>
</organism>
<name>A0ABU6SBY9_9FABA</name>
<evidence type="ECO:0008006" key="3">
    <source>
        <dbReference type="Google" id="ProtNLM"/>
    </source>
</evidence>
<feature type="non-terminal residue" evidence="1">
    <location>
        <position position="120"/>
    </location>
</feature>
<sequence length="120" mass="13839">MRGYRLEIVSMEESPTLLIPALDANRLGNNNSLPTPVSFAQEVWNISEFQVSTNLSNSSEFWQWWNRVLKDLKRHSQRQRRASSMAVILWKLWTERNKLIFDGVVGTPTVVLSSALDLLH</sequence>
<accession>A0ABU6SBY9</accession>
<evidence type="ECO:0000313" key="2">
    <source>
        <dbReference type="Proteomes" id="UP001341840"/>
    </source>
</evidence>
<dbReference type="Proteomes" id="UP001341840">
    <property type="component" value="Unassembled WGS sequence"/>
</dbReference>
<evidence type="ECO:0000313" key="1">
    <source>
        <dbReference type="EMBL" id="MED6133533.1"/>
    </source>
</evidence>
<protein>
    <recommendedName>
        <fullName evidence="3">Aminotransferase-like plant mobile domain-containing protein</fullName>
    </recommendedName>
</protein>
<reference evidence="1 2" key="1">
    <citation type="journal article" date="2023" name="Plants (Basel)">
        <title>Bridging the Gap: Combining Genomics and Transcriptomics Approaches to Understand Stylosanthes scabra, an Orphan Legume from the Brazilian Caatinga.</title>
        <authorList>
            <person name="Ferreira-Neto J.R.C."/>
            <person name="da Silva M.D."/>
            <person name="Binneck E."/>
            <person name="de Melo N.F."/>
            <person name="da Silva R.H."/>
            <person name="de Melo A.L.T.M."/>
            <person name="Pandolfi V."/>
            <person name="Bustamante F.O."/>
            <person name="Brasileiro-Vidal A.C."/>
            <person name="Benko-Iseppon A.M."/>
        </authorList>
    </citation>
    <scope>NUCLEOTIDE SEQUENCE [LARGE SCALE GENOMIC DNA]</scope>
    <source>
        <tissue evidence="1">Leaves</tissue>
    </source>
</reference>
<comment type="caution">
    <text evidence="1">The sequence shown here is derived from an EMBL/GenBank/DDBJ whole genome shotgun (WGS) entry which is preliminary data.</text>
</comment>
<gene>
    <name evidence="1" type="ORF">PIB30_029082</name>
</gene>
<keyword evidence="2" id="KW-1185">Reference proteome</keyword>
<proteinExistence type="predicted"/>
<dbReference type="EMBL" id="JASCZI010060532">
    <property type="protein sequence ID" value="MED6133533.1"/>
    <property type="molecule type" value="Genomic_DNA"/>
</dbReference>